<dbReference type="RefSeq" id="WP_310011524.1">
    <property type="nucleotide sequence ID" value="NZ_JAVDSJ010000005.1"/>
</dbReference>
<evidence type="ECO:0000313" key="2">
    <source>
        <dbReference type="Proteomes" id="UP001260715"/>
    </source>
</evidence>
<evidence type="ECO:0000313" key="1">
    <source>
        <dbReference type="EMBL" id="MDR6585645.1"/>
    </source>
</evidence>
<sequence>MQRISRIYVSHFGSPTAWYDSHLFGLDDPYTDSPTDTVFNLENAGGKTSLLSYIFSCFEPKLDRWLQHLQTRNHHFHDYFARDGCPSFILIEWRMPGRAAGSPDYSFLIGQAVTIKDSVERNNDVERWFFAYEVAPGLSVEDFPAPGLGPIPVRTMHEFVHWLQEAAARSKGDFFRTKTQDDWIKHLGNVRGLDIDMLRMQVDFNSNEGGMEEGFLTFNSEADLIRRFLLLTLDPERSATVRAGLAHTADKLKARPRYEQQLQQLTKLHTVMVPFVDAAAEFQAASEQHGSMRRHAASLAAALRCGGQVKEADAVEKHTYAELQEGVAKAADKNAELHGADVVALKGLQLYRKVVAAKAAEDLAVEKLAAGEKRARMLRGAKALGHWEAKVEAAKELEGLVESEEQGLQSVRQQAEIQGALLDCALAAAEASDRSKMAQAIAQELAAQQQVTAIGQQEQQINGRLGKIANEQGQIEAFLETFKLQRQRLEQDGLVLPSDVRVETAIERAQLQIEELKAQDQVLGEHIFDLQGQEQQHRNGAADQGVKAAAAAAGQRPLEDFLSKGRSLHDELAQMEVMRAAADAELADPDSATLLDDLGALLAEADREVSERDVRLAQLSSDRGSIVETGLAGRSADVDAAVRQLHALGIRSARAANTYVADLVLDVEKAAQLVLSDPARFLGVVVAQGDWAKLEEKLDDVKVKLRMPVTVAQASLDPQHAAAGKIVFAPEDAALFNKEAAKVALGHLDARIVSTGEQRDAYLKRRADGSAGRETLLRYQTEFGAARLKQADADLDDLKVQESTAKEQQKELLLLAEQAKQDRVQAEIQRKPMPGEIETSKTALRRLVEFQHDYEEPSSAKQKRSDELASQADLGKARLVDLTVQRNEVDKRRLGFINDKVRHENNARVHSTNRAGIAYIDRKYPAEQQLEARPRALEVLKVTYDDAAAALEAQERDKLGVLADRLKTARLERQSAETAYKEDYGDLSPDELAPLRALDFETEVREQNIVNQRLGKFRNEAGNNHVSATTEQKIFWKNQKQHLPPTLQMEALNDVELAEQISATEDDVVKATEMGDRARGEAQLARRQAEDAQLAASRLSTLLVSLTAAVPKMDDDFDLLDLPVEPERYTTELIRRHGEAKERVDRQRDKALTAFQALVAAAVARELIEVEAELARDISDSNFELACSDRLRVLELILDRIAAAKDTLDTMEPDLQNSVGELYNLTFEGIALLTRACNKTMPMAAPYVGGKPIIKMKANFKGIPVETRKEAIRAYFNGLIKVGTVPAKGADLVVQSLVAISGRSDLGVEVLKMEQNEAHQYQLASELKGSKGQGSVIAMFLYLLISQLRSDTQAATKRGGGGPLILDNPFAKVQTRALIDAQRLLAKEIGVQLIFFTANADANILAGFRRVIRLRKSHMNSRSQRSHIEMISATFEDLAASELSA</sequence>
<keyword evidence="2" id="KW-1185">Reference proteome</keyword>
<dbReference type="EMBL" id="JAVDSJ010000005">
    <property type="protein sequence ID" value="MDR6585645.1"/>
    <property type="molecule type" value="Genomic_DNA"/>
</dbReference>
<accession>A0ABU1PIQ6</accession>
<comment type="caution">
    <text evidence="1">The sequence shown here is derived from an EMBL/GenBank/DDBJ whole genome shotgun (WGS) entry which is preliminary data.</text>
</comment>
<gene>
    <name evidence="1" type="ORF">J2W50_003863</name>
</gene>
<reference evidence="1 2" key="1">
    <citation type="submission" date="2023-07" db="EMBL/GenBank/DDBJ databases">
        <title>Sorghum-associated microbial communities from plants grown in Nebraska, USA.</title>
        <authorList>
            <person name="Schachtman D."/>
        </authorList>
    </citation>
    <scope>NUCLEOTIDE SEQUENCE [LARGE SCALE GENOMIC DNA]</scope>
    <source>
        <strain evidence="1 2">596</strain>
    </source>
</reference>
<protein>
    <submittedName>
        <fullName evidence="1">Uncharacterized protein</fullName>
    </submittedName>
</protein>
<organism evidence="1 2">
    <name type="scientific">Herbaspirillum frisingense</name>
    <dbReference type="NCBI Taxonomy" id="92645"/>
    <lineage>
        <taxon>Bacteria</taxon>
        <taxon>Pseudomonadati</taxon>
        <taxon>Pseudomonadota</taxon>
        <taxon>Betaproteobacteria</taxon>
        <taxon>Burkholderiales</taxon>
        <taxon>Oxalobacteraceae</taxon>
        <taxon>Herbaspirillum</taxon>
    </lineage>
</organism>
<name>A0ABU1PIQ6_9BURK</name>
<proteinExistence type="predicted"/>
<dbReference type="Proteomes" id="UP001260715">
    <property type="component" value="Unassembled WGS sequence"/>
</dbReference>